<reference evidence="1" key="2">
    <citation type="submission" date="2017-06" db="EMBL/GenBank/DDBJ databases">
        <title>WGS assembly of Brachypodium distachyon.</title>
        <authorList>
            <consortium name="The International Brachypodium Initiative"/>
            <person name="Lucas S."/>
            <person name="Harmon-Smith M."/>
            <person name="Lail K."/>
            <person name="Tice H."/>
            <person name="Grimwood J."/>
            <person name="Bruce D."/>
            <person name="Barry K."/>
            <person name="Shu S."/>
            <person name="Lindquist E."/>
            <person name="Wang M."/>
            <person name="Pitluck S."/>
            <person name="Vogel J.P."/>
            <person name="Garvin D.F."/>
            <person name="Mockler T.C."/>
            <person name="Schmutz J."/>
            <person name="Rokhsar D."/>
            <person name="Bevan M.W."/>
        </authorList>
    </citation>
    <scope>NUCLEOTIDE SEQUENCE</scope>
    <source>
        <strain evidence="1">Bd21</strain>
    </source>
</reference>
<proteinExistence type="predicted"/>
<evidence type="ECO:0000313" key="2">
    <source>
        <dbReference type="EnsemblPlants" id="PNT74797"/>
    </source>
</evidence>
<dbReference type="Gramene" id="PNT74797">
    <property type="protein sequence ID" value="PNT74797"/>
    <property type="gene ID" value="BRADI_1g22105v3"/>
</dbReference>
<evidence type="ECO:0000313" key="1">
    <source>
        <dbReference type="EMBL" id="PNT74797.1"/>
    </source>
</evidence>
<protein>
    <submittedName>
        <fullName evidence="1 2">Uncharacterized protein</fullName>
    </submittedName>
</protein>
<dbReference type="Proteomes" id="UP000008810">
    <property type="component" value="Chromosome 1"/>
</dbReference>
<evidence type="ECO:0000313" key="3">
    <source>
        <dbReference type="Proteomes" id="UP000008810"/>
    </source>
</evidence>
<keyword evidence="3" id="KW-1185">Reference proteome</keyword>
<dbReference type="AlphaFoldDB" id="A0A2K2DKJ2"/>
<sequence length="126" mass="14809">MIRPSNQFQFQFPLGFSYYKSITKDESSLAPHQILNGPDTRFHAPFKCWNDPQTSQLKKIHLPFRYSYSTCMFLLIWTSTGQIAEKHAVLPQLCITCRESLTSMLCNCNYHHPIFFLHETRFQSQT</sequence>
<reference evidence="1 2" key="1">
    <citation type="journal article" date="2010" name="Nature">
        <title>Genome sequencing and analysis of the model grass Brachypodium distachyon.</title>
        <authorList>
            <consortium name="International Brachypodium Initiative"/>
        </authorList>
    </citation>
    <scope>NUCLEOTIDE SEQUENCE [LARGE SCALE GENOMIC DNA]</scope>
    <source>
        <strain evidence="1 2">Bd21</strain>
    </source>
</reference>
<dbReference type="InParanoid" id="A0A2K2DKJ2"/>
<dbReference type="EnsemblPlants" id="PNT74797">
    <property type="protein sequence ID" value="PNT74797"/>
    <property type="gene ID" value="BRADI_1g22105v3"/>
</dbReference>
<gene>
    <name evidence="1" type="ORF">BRADI_1g22105v3</name>
</gene>
<name>A0A2K2DKJ2_BRADI</name>
<organism evidence="1">
    <name type="scientific">Brachypodium distachyon</name>
    <name type="common">Purple false brome</name>
    <name type="synonym">Trachynia distachya</name>
    <dbReference type="NCBI Taxonomy" id="15368"/>
    <lineage>
        <taxon>Eukaryota</taxon>
        <taxon>Viridiplantae</taxon>
        <taxon>Streptophyta</taxon>
        <taxon>Embryophyta</taxon>
        <taxon>Tracheophyta</taxon>
        <taxon>Spermatophyta</taxon>
        <taxon>Magnoliopsida</taxon>
        <taxon>Liliopsida</taxon>
        <taxon>Poales</taxon>
        <taxon>Poaceae</taxon>
        <taxon>BOP clade</taxon>
        <taxon>Pooideae</taxon>
        <taxon>Stipodae</taxon>
        <taxon>Brachypodieae</taxon>
        <taxon>Brachypodium</taxon>
    </lineage>
</organism>
<reference evidence="2" key="3">
    <citation type="submission" date="2018-08" db="UniProtKB">
        <authorList>
            <consortium name="EnsemblPlants"/>
        </authorList>
    </citation>
    <scope>IDENTIFICATION</scope>
    <source>
        <strain evidence="2">cv. Bd21</strain>
    </source>
</reference>
<accession>A0A2K2DKJ2</accession>
<dbReference type="EMBL" id="CM000880">
    <property type="protein sequence ID" value="PNT74797.1"/>
    <property type="molecule type" value="Genomic_DNA"/>
</dbReference>